<feature type="compositionally biased region" description="Basic and acidic residues" evidence="1">
    <location>
        <begin position="295"/>
        <end position="305"/>
    </location>
</feature>
<feature type="region of interest" description="Disordered" evidence="1">
    <location>
        <begin position="266"/>
        <end position="325"/>
    </location>
</feature>
<evidence type="ECO:0000313" key="2">
    <source>
        <dbReference type="EMBL" id="GJN88347.1"/>
    </source>
</evidence>
<feature type="compositionally biased region" description="Acidic residues" evidence="1">
    <location>
        <begin position="312"/>
        <end position="325"/>
    </location>
</feature>
<organism evidence="2 3">
    <name type="scientific">Rhodotorula paludigena</name>
    <dbReference type="NCBI Taxonomy" id="86838"/>
    <lineage>
        <taxon>Eukaryota</taxon>
        <taxon>Fungi</taxon>
        <taxon>Dikarya</taxon>
        <taxon>Basidiomycota</taxon>
        <taxon>Pucciniomycotina</taxon>
        <taxon>Microbotryomycetes</taxon>
        <taxon>Sporidiobolales</taxon>
        <taxon>Sporidiobolaceae</taxon>
        <taxon>Rhodotorula</taxon>
    </lineage>
</organism>
<dbReference type="Proteomes" id="UP001342314">
    <property type="component" value="Unassembled WGS sequence"/>
</dbReference>
<dbReference type="AlphaFoldDB" id="A0AAV5GG99"/>
<proteinExistence type="predicted"/>
<gene>
    <name evidence="2" type="ORF">Rhopal_001312-T1</name>
</gene>
<name>A0AAV5GG99_9BASI</name>
<sequence length="325" mass="36389">MALGGVKKCLLPKRLDGCFAFVLVNGEHADIHDDWKFDHTVGWVIAQPGASFEVGWRDERRGHDVPNFGYELSLFADGELINREVVEPTDALFRRDKSDPCRTIIFRGQLDHKGDLVALRFANVDIIEPASDFAAPACFAGLQERQYEKGKQPAVTLNLVPGEPVNSQPEPWRSYDRYDEEDTPYALCVFNYETYSMLQDLGIIPRTPSTPRSRSSSIERMQSPDGTAKPSRAADREQKIRDLHAELQRLEAEHLSMMGAEKTLDAGSKCDEVSAQGPGSEWKNDDEFIVLERSAQGERKRDERTPTITLADSEDEDEGGDSSLA</sequence>
<feature type="compositionally biased region" description="Low complexity" evidence="1">
    <location>
        <begin position="203"/>
        <end position="218"/>
    </location>
</feature>
<reference evidence="2 3" key="1">
    <citation type="submission" date="2021-12" db="EMBL/GenBank/DDBJ databases">
        <title>High titer production of polyol ester of fatty acids by Rhodotorula paludigena BS15 towards product separation-free biomass refinery.</title>
        <authorList>
            <person name="Mano J."/>
            <person name="Ono H."/>
            <person name="Tanaka T."/>
            <person name="Naito K."/>
            <person name="Sushida H."/>
            <person name="Ike M."/>
            <person name="Tokuyasu K."/>
            <person name="Kitaoka M."/>
        </authorList>
    </citation>
    <scope>NUCLEOTIDE SEQUENCE [LARGE SCALE GENOMIC DNA]</scope>
    <source>
        <strain evidence="2 3">BS15</strain>
    </source>
</reference>
<evidence type="ECO:0000256" key="1">
    <source>
        <dbReference type="SAM" id="MobiDB-lite"/>
    </source>
</evidence>
<comment type="caution">
    <text evidence="2">The sequence shown here is derived from an EMBL/GenBank/DDBJ whole genome shotgun (WGS) entry which is preliminary data.</text>
</comment>
<protein>
    <submittedName>
        <fullName evidence="2">Uncharacterized protein</fullName>
    </submittedName>
</protein>
<accession>A0AAV5GG99</accession>
<feature type="region of interest" description="Disordered" evidence="1">
    <location>
        <begin position="203"/>
        <end position="237"/>
    </location>
</feature>
<dbReference type="EMBL" id="BQKY01000003">
    <property type="protein sequence ID" value="GJN88347.1"/>
    <property type="molecule type" value="Genomic_DNA"/>
</dbReference>
<evidence type="ECO:0000313" key="3">
    <source>
        <dbReference type="Proteomes" id="UP001342314"/>
    </source>
</evidence>
<keyword evidence="3" id="KW-1185">Reference proteome</keyword>